<keyword evidence="5" id="KW-1185">Reference proteome</keyword>
<gene>
    <name evidence="4" type="ORF">ETH_00042680</name>
</gene>
<dbReference type="SUPFAM" id="SSF103243">
    <property type="entry name" value="KA1-like"/>
    <property type="match status" value="1"/>
</dbReference>
<reference evidence="4" key="2">
    <citation type="submission" date="2013-10" db="EMBL/GenBank/DDBJ databases">
        <authorList>
            <person name="Aslett M."/>
        </authorList>
    </citation>
    <scope>NUCLEOTIDE SEQUENCE [LARGE SCALE GENOMIC DNA]</scope>
    <source>
        <strain evidence="4">Houghton</strain>
    </source>
</reference>
<feature type="compositionally biased region" description="Low complexity" evidence="3">
    <location>
        <begin position="37"/>
        <end position="52"/>
    </location>
</feature>
<keyword evidence="2" id="KW-0067">ATP-binding</keyword>
<accession>U6L3J6</accession>
<evidence type="ECO:0000256" key="3">
    <source>
        <dbReference type="SAM" id="MobiDB-lite"/>
    </source>
</evidence>
<dbReference type="VEuPathDB" id="ToxoDB:ETH2_0616900"/>
<proteinExistence type="predicted"/>
<feature type="non-terminal residue" evidence="4">
    <location>
        <position position="1"/>
    </location>
</feature>
<dbReference type="EMBL" id="HG677858">
    <property type="protein sequence ID" value="CDJ44937.1"/>
    <property type="molecule type" value="Genomic_DNA"/>
</dbReference>
<dbReference type="AlphaFoldDB" id="U6L3J6"/>
<evidence type="ECO:0000256" key="2">
    <source>
        <dbReference type="ARBA" id="ARBA00022840"/>
    </source>
</evidence>
<evidence type="ECO:0000313" key="4">
    <source>
        <dbReference type="EMBL" id="CDJ44937.1"/>
    </source>
</evidence>
<dbReference type="GO" id="GO:0005524">
    <property type="term" value="F:ATP binding"/>
    <property type="evidence" value="ECO:0007669"/>
    <property type="project" value="UniProtKB-KW"/>
</dbReference>
<reference evidence="4" key="1">
    <citation type="submission" date="2013-10" db="EMBL/GenBank/DDBJ databases">
        <title>Genomic analysis of the causative agents of coccidiosis in chickens.</title>
        <authorList>
            <person name="Reid A.J."/>
            <person name="Blake D."/>
            <person name="Billington K."/>
            <person name="Browne H."/>
            <person name="Dunn M."/>
            <person name="Hung S."/>
            <person name="Kawahara F."/>
            <person name="Miranda-Saavedra D."/>
            <person name="Mourier T."/>
            <person name="Nagra H."/>
            <person name="Otto T.D."/>
            <person name="Rawlings N."/>
            <person name="Sanchez A."/>
            <person name="Sanders M."/>
            <person name="Subramaniam C."/>
            <person name="Tay Y."/>
            <person name="Dear P."/>
            <person name="Doerig C."/>
            <person name="Gruber A."/>
            <person name="Parkinson J."/>
            <person name="Shirley M."/>
            <person name="Wan K.L."/>
            <person name="Berriman M."/>
            <person name="Tomley F."/>
            <person name="Pain A."/>
        </authorList>
    </citation>
    <scope>NUCLEOTIDE SEQUENCE [LARGE SCALE GENOMIC DNA]</scope>
    <source>
        <strain evidence="4">Houghton</strain>
    </source>
</reference>
<organism evidence="4 5">
    <name type="scientific">Eimeria tenella</name>
    <name type="common">Coccidian parasite</name>
    <dbReference type="NCBI Taxonomy" id="5802"/>
    <lineage>
        <taxon>Eukaryota</taxon>
        <taxon>Sar</taxon>
        <taxon>Alveolata</taxon>
        <taxon>Apicomplexa</taxon>
        <taxon>Conoidasida</taxon>
        <taxon>Coccidia</taxon>
        <taxon>Eucoccidiorida</taxon>
        <taxon>Eimeriorina</taxon>
        <taxon>Eimeriidae</taxon>
        <taxon>Eimeria</taxon>
    </lineage>
</organism>
<dbReference type="VEuPathDB" id="ToxoDB:ETH_00042680"/>
<evidence type="ECO:0000256" key="1">
    <source>
        <dbReference type="ARBA" id="ARBA00022741"/>
    </source>
</evidence>
<evidence type="ECO:0000313" key="5">
    <source>
        <dbReference type="Proteomes" id="UP000030747"/>
    </source>
</evidence>
<feature type="non-terminal residue" evidence="4">
    <location>
        <position position="113"/>
    </location>
</feature>
<keyword evidence="1" id="KW-0547">Nucleotide-binding</keyword>
<name>U6L3J6_EIMTE</name>
<dbReference type="Gene3D" id="3.30.310.80">
    <property type="entry name" value="Kinase associated domain 1, KA1"/>
    <property type="match status" value="1"/>
</dbReference>
<dbReference type="OrthoDB" id="10649856at2759"/>
<dbReference type="RefSeq" id="XP_013235684.1">
    <property type="nucleotide sequence ID" value="XM_013380230.1"/>
</dbReference>
<feature type="region of interest" description="Disordered" evidence="3">
    <location>
        <begin position="27"/>
        <end position="53"/>
    </location>
</feature>
<dbReference type="GeneID" id="25257575"/>
<dbReference type="Proteomes" id="UP000030747">
    <property type="component" value="Unassembled WGS sequence"/>
</dbReference>
<dbReference type="InterPro" id="IPR028375">
    <property type="entry name" value="KA1/Ssp2_C"/>
</dbReference>
<protein>
    <submittedName>
        <fullName evidence="4">Uncharacterized protein</fullName>
    </submittedName>
</protein>
<sequence>ILNTLKACDYEWHLLSQYKLRCRPLRPTPETSPEAPSSSSSSSSSCSSSSSSKTNVEFACDSEDIILAIQLYKVGSCRYVIDVQLFEGNAMVCISEALWITSAIYSALTQLQR</sequence>